<dbReference type="RefSeq" id="WP_338292029.1">
    <property type="nucleotide sequence ID" value="NZ_AP027272.1"/>
</dbReference>
<reference evidence="12" key="1">
    <citation type="submission" date="2023-01" db="EMBL/GenBank/DDBJ databases">
        <title>Complete genome sequence of Planctobacterium marinum strain Dej080120_11.</title>
        <authorList>
            <person name="Ueki S."/>
            <person name="Maruyama F."/>
        </authorList>
    </citation>
    <scope>NUCLEOTIDE SEQUENCE</scope>
    <source>
        <strain evidence="12">Dej080120_11</strain>
    </source>
</reference>
<keyword evidence="4 8" id="KW-0812">Transmembrane</keyword>
<feature type="region of interest" description="Disordered" evidence="10">
    <location>
        <begin position="140"/>
        <end position="282"/>
    </location>
</feature>
<dbReference type="GO" id="GO:0032153">
    <property type="term" value="C:cell division site"/>
    <property type="evidence" value="ECO:0007669"/>
    <property type="project" value="UniProtKB-UniRule"/>
</dbReference>
<keyword evidence="2 8" id="KW-0997">Cell inner membrane</keyword>
<dbReference type="PANTHER" id="PTHR38685:SF1">
    <property type="entry name" value="CELL DIVISION PROTEIN ZIPA"/>
    <property type="match status" value="1"/>
</dbReference>
<evidence type="ECO:0000259" key="11">
    <source>
        <dbReference type="SMART" id="SM00771"/>
    </source>
</evidence>
<evidence type="ECO:0000313" key="13">
    <source>
        <dbReference type="Proteomes" id="UP001333710"/>
    </source>
</evidence>
<gene>
    <name evidence="8" type="primary">zipA</name>
    <name evidence="12" type="ORF">MACH26_15240</name>
</gene>
<keyword evidence="3 8" id="KW-0132">Cell division</keyword>
<sequence length="428" mass="47145">MDEFRLALIGIGIFAIAGILAHGMWTIRKNNKAKQDAENEAMRRDEPDFVISDDDPLLFGEQEFAEHPANGQGESVQQEPIADSADEYDPLVGDQPLYAASDVDTPVVKPSRPEPPVTETVNESYDEDGIGAVRVVAEKPAASAPAKATIPAPEPKVEVAEELPEPPSSLLRKEDSGESHRKVSVDDIPMIDTSIDIEEMPRRASALKSEHTRTEVVGGNKMGRSTESIADKARKLVGRKSDEPVAKPKKSKAADKDKDQIGLDLETSPERESLEAADKSAQDAPQSEVLILNVRVPEGKVIHGAALLPSLLTLGFKFGEHNMFHRHAASNGKGPRLFTLANMFNPGTFDIDNMENFNTRGLSLFMTLPIDADAHQVFNMMHNAARKLADEFGAQVLDGRRSVLTKQSLQQYVEKIREFERRRMIRRA</sequence>
<feature type="compositionally biased region" description="Basic and acidic residues" evidence="10">
    <location>
        <begin position="229"/>
        <end position="261"/>
    </location>
</feature>
<keyword evidence="6 8" id="KW-0472">Membrane</keyword>
<dbReference type="GO" id="GO:0005886">
    <property type="term" value="C:plasma membrane"/>
    <property type="evidence" value="ECO:0007669"/>
    <property type="project" value="UniProtKB-SubCell"/>
</dbReference>
<evidence type="ECO:0000256" key="4">
    <source>
        <dbReference type="ARBA" id="ARBA00022692"/>
    </source>
</evidence>
<dbReference type="GO" id="GO:0000917">
    <property type="term" value="P:division septum assembly"/>
    <property type="evidence" value="ECO:0007669"/>
    <property type="project" value="TreeGrafter"/>
</dbReference>
<keyword evidence="5 8" id="KW-1133">Transmembrane helix</keyword>
<dbReference type="InterPro" id="IPR036765">
    <property type="entry name" value="ZipA_FtsZ-bd_C_sf"/>
</dbReference>
<evidence type="ECO:0000256" key="7">
    <source>
        <dbReference type="ARBA" id="ARBA00023306"/>
    </source>
</evidence>
<feature type="region of interest" description="Disordered" evidence="10">
    <location>
        <begin position="105"/>
        <end position="126"/>
    </location>
</feature>
<dbReference type="HAMAP" id="MF_00509">
    <property type="entry name" value="ZipA"/>
    <property type="match status" value="1"/>
</dbReference>
<evidence type="ECO:0000256" key="3">
    <source>
        <dbReference type="ARBA" id="ARBA00022618"/>
    </source>
</evidence>
<keyword evidence="13" id="KW-1185">Reference proteome</keyword>
<organism evidence="12 13">
    <name type="scientific">Planctobacterium marinum</name>
    <dbReference type="NCBI Taxonomy" id="1631968"/>
    <lineage>
        <taxon>Bacteria</taxon>
        <taxon>Pseudomonadati</taxon>
        <taxon>Pseudomonadota</taxon>
        <taxon>Gammaproteobacteria</taxon>
        <taxon>Alteromonadales</taxon>
        <taxon>Alteromonadaceae</taxon>
        <taxon>Planctobacterium</taxon>
    </lineage>
</organism>
<dbReference type="AlphaFoldDB" id="A0AA48KQ03"/>
<dbReference type="EMBL" id="AP027272">
    <property type="protein sequence ID" value="BDX06003.1"/>
    <property type="molecule type" value="Genomic_DNA"/>
</dbReference>
<dbReference type="Pfam" id="PF04354">
    <property type="entry name" value="ZipA_C"/>
    <property type="match status" value="1"/>
</dbReference>
<evidence type="ECO:0000256" key="10">
    <source>
        <dbReference type="SAM" id="MobiDB-lite"/>
    </source>
</evidence>
<comment type="function">
    <text evidence="8 9">Essential cell division protein that stabilizes the FtsZ protofilaments by cross-linking them and that serves as a cytoplasmic membrane anchor for the Z ring. Also required for the recruitment to the septal ring of downstream cell division proteins.</text>
</comment>
<feature type="domain" description="ZipA C-terminal FtsZ-binding" evidence="11">
    <location>
        <begin position="286"/>
        <end position="416"/>
    </location>
</feature>
<proteinExistence type="inferred from homology"/>
<dbReference type="Proteomes" id="UP001333710">
    <property type="component" value="Chromosome"/>
</dbReference>
<dbReference type="InterPro" id="IPR011919">
    <property type="entry name" value="Cell_div_ZipA"/>
</dbReference>
<comment type="subcellular location">
    <subcellularLocation>
        <location evidence="8">Cell inner membrane</location>
        <topology evidence="8">Single-pass type I membrane protein</topology>
    </subcellularLocation>
    <text evidence="8">Localizes to the Z ring in an FtsZ-dependent manner.</text>
</comment>
<dbReference type="NCBIfam" id="TIGR02205">
    <property type="entry name" value="septum_zipA"/>
    <property type="match status" value="1"/>
</dbReference>
<feature type="region of interest" description="Disordered" evidence="10">
    <location>
        <begin position="62"/>
        <end position="88"/>
    </location>
</feature>
<dbReference type="Gene3D" id="3.30.1400.10">
    <property type="entry name" value="ZipA, C-terminal FtsZ-binding domain"/>
    <property type="match status" value="1"/>
</dbReference>
<dbReference type="InterPro" id="IPR007449">
    <property type="entry name" value="ZipA_FtsZ-bd_C"/>
</dbReference>
<evidence type="ECO:0000256" key="9">
    <source>
        <dbReference type="RuleBase" id="RU003612"/>
    </source>
</evidence>
<evidence type="ECO:0000256" key="1">
    <source>
        <dbReference type="ARBA" id="ARBA00022475"/>
    </source>
</evidence>
<protein>
    <recommendedName>
        <fullName evidence="8 9">Cell division protein ZipA</fullName>
    </recommendedName>
</protein>
<feature type="compositionally biased region" description="Low complexity" evidence="10">
    <location>
        <begin position="140"/>
        <end position="151"/>
    </location>
</feature>
<dbReference type="PANTHER" id="PTHR38685">
    <property type="entry name" value="CELL DIVISION PROTEIN ZIPA"/>
    <property type="match status" value="1"/>
</dbReference>
<keyword evidence="1 8" id="KW-1003">Cell membrane</keyword>
<name>A0AA48KQ03_9ALTE</name>
<dbReference type="KEGG" id="pmaw:MACH26_15240"/>
<comment type="similarity">
    <text evidence="8 9">Belongs to the ZipA family.</text>
</comment>
<keyword evidence="7 8" id="KW-0131">Cell cycle</keyword>
<dbReference type="SUPFAM" id="SSF64383">
    <property type="entry name" value="Cell-division protein ZipA, C-terminal domain"/>
    <property type="match status" value="1"/>
</dbReference>
<dbReference type="SMART" id="SM00771">
    <property type="entry name" value="ZipA_C"/>
    <property type="match status" value="1"/>
</dbReference>
<feature type="compositionally biased region" description="Basic and acidic residues" evidence="10">
    <location>
        <begin position="268"/>
        <end position="281"/>
    </location>
</feature>
<feature type="transmembrane region" description="Helical" evidence="8">
    <location>
        <begin position="6"/>
        <end position="25"/>
    </location>
</feature>
<evidence type="ECO:0000256" key="5">
    <source>
        <dbReference type="ARBA" id="ARBA00022989"/>
    </source>
</evidence>
<evidence type="ECO:0000313" key="12">
    <source>
        <dbReference type="EMBL" id="BDX06003.1"/>
    </source>
</evidence>
<dbReference type="GO" id="GO:0043093">
    <property type="term" value="P:FtsZ-dependent cytokinesis"/>
    <property type="evidence" value="ECO:0007669"/>
    <property type="project" value="UniProtKB-UniRule"/>
</dbReference>
<comment type="subunit">
    <text evidence="8">Interacts with FtsZ via their C-terminal domains.</text>
</comment>
<feature type="compositionally biased region" description="Basic and acidic residues" evidence="10">
    <location>
        <begin position="171"/>
        <end position="185"/>
    </location>
</feature>
<evidence type="ECO:0000256" key="6">
    <source>
        <dbReference type="ARBA" id="ARBA00023136"/>
    </source>
</evidence>
<evidence type="ECO:0000256" key="8">
    <source>
        <dbReference type="HAMAP-Rule" id="MF_00509"/>
    </source>
</evidence>
<accession>A0AA48KQ03</accession>
<evidence type="ECO:0000256" key="2">
    <source>
        <dbReference type="ARBA" id="ARBA00022519"/>
    </source>
</evidence>